<dbReference type="Pfam" id="PF22013">
    <property type="entry name" value="PG_1098_Fer"/>
    <property type="match status" value="1"/>
</dbReference>
<dbReference type="AlphaFoldDB" id="A0A645AN45"/>
<dbReference type="Pfam" id="PF18096">
    <property type="entry name" value="Thump_like"/>
    <property type="match status" value="1"/>
</dbReference>
<dbReference type="InterPro" id="IPR054168">
    <property type="entry name" value="PG_1098_Fer"/>
</dbReference>
<dbReference type="SUPFAM" id="SSF53335">
    <property type="entry name" value="S-adenosyl-L-methionine-dependent methyltransferases"/>
    <property type="match status" value="1"/>
</dbReference>
<accession>A0A645AN45</accession>
<dbReference type="InterPro" id="IPR029063">
    <property type="entry name" value="SAM-dependent_MTases_sf"/>
</dbReference>
<dbReference type="InterPro" id="IPR041497">
    <property type="entry name" value="Thump-like"/>
</dbReference>
<organism evidence="3">
    <name type="scientific">bioreactor metagenome</name>
    <dbReference type="NCBI Taxonomy" id="1076179"/>
    <lineage>
        <taxon>unclassified sequences</taxon>
        <taxon>metagenomes</taxon>
        <taxon>ecological metagenomes</taxon>
    </lineage>
</organism>
<evidence type="ECO:0000259" key="1">
    <source>
        <dbReference type="Pfam" id="PF18096"/>
    </source>
</evidence>
<feature type="domain" description="PG-1098 ferredoxin-like" evidence="2">
    <location>
        <begin position="219"/>
        <end position="262"/>
    </location>
</feature>
<reference evidence="3" key="1">
    <citation type="submission" date="2019-08" db="EMBL/GenBank/DDBJ databases">
        <authorList>
            <person name="Kucharzyk K."/>
            <person name="Murdoch R.W."/>
            <person name="Higgins S."/>
            <person name="Loffler F."/>
        </authorList>
    </citation>
    <scope>NUCLEOTIDE SEQUENCE</scope>
</reference>
<evidence type="ECO:0000259" key="2">
    <source>
        <dbReference type="Pfam" id="PF22013"/>
    </source>
</evidence>
<evidence type="ECO:0000313" key="3">
    <source>
        <dbReference type="EMBL" id="MPM54336.1"/>
    </source>
</evidence>
<sequence>MIIPARVSLEQSSSYHTAQFKQQFFEDKIVCDITGGFGVDSFYISKVSKRVHYYETNKQLASVVSHNFGILGVKNIEINSSEINNQSTLPLCDVIYCDPSRRDENNRRMYAIADCSPNISDLKNHLFEFAPKIVVKLSPMSDITKSVNELGSVSAVYIISVNNECKELLFVLDKNNNTNSEYDIFSINIQGYKTESFCHTLQQEREASIKFDIPKEGTFLYEPNSSILKSGAFKSVANTFGICKLEKSSHLYTSSNLADNFPGRVFLIEKIYPFKKQKLSDIFEKYPKANISVRNFPLKSEELRKKLKIEEGGEIYLFGTTDCFGEKQIICCKKY</sequence>
<dbReference type="EMBL" id="VSSQ01014754">
    <property type="protein sequence ID" value="MPM54336.1"/>
    <property type="molecule type" value="Genomic_DNA"/>
</dbReference>
<dbReference type="Gene3D" id="3.40.50.150">
    <property type="entry name" value="Vaccinia Virus protein VP39"/>
    <property type="match status" value="1"/>
</dbReference>
<name>A0A645AN45_9ZZZZ</name>
<comment type="caution">
    <text evidence="3">The sequence shown here is derived from an EMBL/GenBank/DDBJ whole genome shotgun (WGS) entry which is preliminary data.</text>
</comment>
<feature type="domain" description="THUMP-like" evidence="1">
    <location>
        <begin position="263"/>
        <end position="334"/>
    </location>
</feature>
<protein>
    <submittedName>
        <fullName evidence="3">Uncharacterized protein</fullName>
    </submittedName>
</protein>
<proteinExistence type="predicted"/>
<gene>
    <name evidence="3" type="ORF">SDC9_101114</name>
</gene>